<feature type="compositionally biased region" description="Polar residues" evidence="1">
    <location>
        <begin position="929"/>
        <end position="945"/>
    </location>
</feature>
<proteinExistence type="predicted"/>
<dbReference type="InterPro" id="IPR024810">
    <property type="entry name" value="MAB21L/cGLR"/>
</dbReference>
<feature type="compositionally biased region" description="Polar residues" evidence="1">
    <location>
        <begin position="889"/>
        <end position="898"/>
    </location>
</feature>
<reference evidence="3 4" key="1">
    <citation type="submission" date="2024-08" db="EMBL/GenBank/DDBJ databases">
        <authorList>
            <person name="Will J Nash"/>
            <person name="Angela Man"/>
            <person name="Seanna McTaggart"/>
            <person name="Kendall Baker"/>
            <person name="Tom Barker"/>
            <person name="Leah Catchpole"/>
            <person name="Alex Durrant"/>
            <person name="Karim Gharbi"/>
            <person name="Naomi Irish"/>
            <person name="Gemy Kaithakottil"/>
            <person name="Debby Ku"/>
            <person name="Aaliyah Providence"/>
            <person name="Felix Shaw"/>
            <person name="David Swarbreck"/>
            <person name="Chris Watkins"/>
            <person name="Ann M. McCartney"/>
            <person name="Giulio Formenti"/>
            <person name="Alice Mouton"/>
            <person name="Noel Vella"/>
            <person name="Bjorn M von Reumont"/>
            <person name="Adriana Vella"/>
            <person name="Wilfried Haerty"/>
        </authorList>
    </citation>
    <scope>NUCLEOTIDE SEQUENCE [LARGE SCALE GENOMIC DNA]</scope>
</reference>
<feature type="compositionally biased region" description="Basic and acidic residues" evidence="1">
    <location>
        <begin position="847"/>
        <end position="857"/>
    </location>
</feature>
<feature type="region of interest" description="Disordered" evidence="1">
    <location>
        <begin position="1"/>
        <end position="37"/>
    </location>
</feature>
<gene>
    <name evidence="3" type="ORF">XYLVIOL_LOCUS10189</name>
</gene>
<organism evidence="3 4">
    <name type="scientific">Xylocopa violacea</name>
    <name type="common">Violet carpenter bee</name>
    <name type="synonym">Apis violacea</name>
    <dbReference type="NCBI Taxonomy" id="135666"/>
    <lineage>
        <taxon>Eukaryota</taxon>
        <taxon>Metazoa</taxon>
        <taxon>Ecdysozoa</taxon>
        <taxon>Arthropoda</taxon>
        <taxon>Hexapoda</taxon>
        <taxon>Insecta</taxon>
        <taxon>Pterygota</taxon>
        <taxon>Neoptera</taxon>
        <taxon>Endopterygota</taxon>
        <taxon>Hymenoptera</taxon>
        <taxon>Apocrita</taxon>
        <taxon>Aculeata</taxon>
        <taxon>Apoidea</taxon>
        <taxon>Anthophila</taxon>
        <taxon>Apidae</taxon>
        <taxon>Xylocopa</taxon>
        <taxon>Xylocopa</taxon>
    </lineage>
</organism>
<sequence length="971" mass="112210">MGNSKSKVRMGSREKTKQKSGQGNLIESTRSSLSANRAEADPQLLTLRKNIEKNPEMFVLNNLMMCVQFFGNYDEEIKLVKETLASKREAQLNIHLPRQKHVLLPDVLQEHIARNVGFVSMRKTGRPTIEPLLPIRIYVVHDNIEITEQDYPPQYSSVNNSTMYNVLLKPTQHCGYVQLQILDEFRLPKASKKDDEVDLSSIAETEDELYSDGESIYGPTPRSIASASAVRPAVSKQGLLKYSQSNHSKSLPNLCDEDVMSENQTKLSRFNYGMKTEGDYNNGSLPEVQGRPNRKAEPKRELFTRESQHWDKQVLRTKTVRGSANQDQTSSNSSGYRSDNYSDTNPSQTSKASQNSGYEEIDISRIMNGEFPSRCFKTVTYTSDGTVYNPKEDEMKLLNSNQRRFRRAMRRHNYKLMYINSKEFTNYFKYLFKQQLAYLLGFDRESVENVVKSDDCVVYCDRIMVSNELRHSRMEQYEVMPAVWLNWPMCAQEWLDRPRSTWPDYTDVDKIKDFGCYVVPEASETKPGYSDLIEGLEWQLTFPATERYLETCMTQAQVQVYLITLMLHKTFLRPVFDTIYGLTTSHIRHKLFWMIEEDDRPSKWPYNAMGDCLLKLLNSLYSNISLNEPTLQDYFVNGRNLFQHIPGEDMLYTQKQLKRITENPVMYVFHAMENIQYNENFFPRLNYEMLLKILTMDTLSLINPTLAQNIPRPMTRKQPDLVQEDKYVTTRFWDTVKTSKNQRSRHVAQSIINKTLINTRKASDSIIEISTQCAKLEGPRLYILLEFFIRHFINMAERCGQYRALQQKTSYLDHADRLAILLLEDQNYKVDAQAFRNKIKDLRRRKLGADESSDKRPAMPKRNQESAIYAAPLNDRFARESPNKVRPSMESTASTSQGAPYVTKAIVHEAPYEDPDEPPLTVAADKMASTATTNQSSTKESVISKSDSDKRPLTIKLLDMPDPKAHETTYI</sequence>
<evidence type="ECO:0000256" key="1">
    <source>
        <dbReference type="SAM" id="MobiDB-lite"/>
    </source>
</evidence>
<dbReference type="EMBL" id="CAXAJV020001300">
    <property type="protein sequence ID" value="CAL7950786.1"/>
    <property type="molecule type" value="Genomic_DNA"/>
</dbReference>
<dbReference type="InterPro" id="IPR046906">
    <property type="entry name" value="Mab-21_HhH/H2TH-like"/>
</dbReference>
<feature type="compositionally biased region" description="Polar residues" evidence="1">
    <location>
        <begin position="19"/>
        <end position="35"/>
    </location>
</feature>
<feature type="compositionally biased region" description="Polar residues" evidence="1">
    <location>
        <begin position="320"/>
        <end position="357"/>
    </location>
</feature>
<name>A0ABP1PC27_XYLVO</name>
<dbReference type="PANTHER" id="PTHR10656:SF69">
    <property type="entry name" value="MAB-21-LIKE HHH_H2TH-LIKE DOMAIN-CONTAINING PROTEIN"/>
    <property type="match status" value="1"/>
</dbReference>
<evidence type="ECO:0000313" key="3">
    <source>
        <dbReference type="EMBL" id="CAL7950786.1"/>
    </source>
</evidence>
<dbReference type="PANTHER" id="PTHR10656">
    <property type="entry name" value="CELL FATE DETERMINING PROTEIN MAB21-RELATED"/>
    <property type="match status" value="1"/>
</dbReference>
<feature type="region of interest" description="Disordered" evidence="1">
    <location>
        <begin position="846"/>
        <end position="971"/>
    </location>
</feature>
<keyword evidence="4" id="KW-1185">Reference proteome</keyword>
<dbReference type="Pfam" id="PF20266">
    <property type="entry name" value="Mab-21_C"/>
    <property type="match status" value="1"/>
</dbReference>
<feature type="region of interest" description="Disordered" evidence="1">
    <location>
        <begin position="273"/>
        <end position="358"/>
    </location>
</feature>
<feature type="domain" description="Mab-21-like HhH/H2TH-like" evidence="2">
    <location>
        <begin position="572"/>
        <end position="657"/>
    </location>
</feature>
<comment type="caution">
    <text evidence="3">The sequence shown here is derived from an EMBL/GenBank/DDBJ whole genome shotgun (WGS) entry which is preliminary data.</text>
</comment>
<protein>
    <recommendedName>
        <fullName evidence="2">Mab-21-like HhH/H2TH-like domain-containing protein</fullName>
    </recommendedName>
</protein>
<accession>A0ABP1PC27</accession>
<feature type="compositionally biased region" description="Basic and acidic residues" evidence="1">
    <location>
        <begin position="959"/>
        <end position="971"/>
    </location>
</feature>
<evidence type="ECO:0000313" key="4">
    <source>
        <dbReference type="Proteomes" id="UP001642520"/>
    </source>
</evidence>
<dbReference type="Proteomes" id="UP001642520">
    <property type="component" value="Unassembled WGS sequence"/>
</dbReference>
<feature type="compositionally biased region" description="Basic residues" evidence="1">
    <location>
        <begin position="1"/>
        <end position="10"/>
    </location>
</feature>
<evidence type="ECO:0000259" key="2">
    <source>
        <dbReference type="Pfam" id="PF20266"/>
    </source>
</evidence>
<dbReference type="SMART" id="SM01265">
    <property type="entry name" value="Mab-21"/>
    <property type="match status" value="1"/>
</dbReference>
<feature type="compositionally biased region" description="Basic and acidic residues" evidence="1">
    <location>
        <begin position="294"/>
        <end position="314"/>
    </location>
</feature>
<dbReference type="Gene3D" id="1.10.1410.40">
    <property type="match status" value="1"/>
</dbReference>